<name>A0ABD2XPJ4_9HYME</name>
<organism evidence="2 3">
    <name type="scientific">Trichogramma kaykai</name>
    <dbReference type="NCBI Taxonomy" id="54128"/>
    <lineage>
        <taxon>Eukaryota</taxon>
        <taxon>Metazoa</taxon>
        <taxon>Ecdysozoa</taxon>
        <taxon>Arthropoda</taxon>
        <taxon>Hexapoda</taxon>
        <taxon>Insecta</taxon>
        <taxon>Pterygota</taxon>
        <taxon>Neoptera</taxon>
        <taxon>Endopterygota</taxon>
        <taxon>Hymenoptera</taxon>
        <taxon>Apocrita</taxon>
        <taxon>Proctotrupomorpha</taxon>
        <taxon>Chalcidoidea</taxon>
        <taxon>Trichogrammatidae</taxon>
        <taxon>Trichogramma</taxon>
    </lineage>
</organism>
<gene>
    <name evidence="2" type="ORF">TKK_000507</name>
</gene>
<feature type="compositionally biased region" description="Acidic residues" evidence="1">
    <location>
        <begin position="64"/>
        <end position="75"/>
    </location>
</feature>
<accession>A0ABD2XPJ4</accession>
<dbReference type="Proteomes" id="UP001627154">
    <property type="component" value="Unassembled WGS sequence"/>
</dbReference>
<comment type="caution">
    <text evidence="2">The sequence shown here is derived from an EMBL/GenBank/DDBJ whole genome shotgun (WGS) entry which is preliminary data.</text>
</comment>
<feature type="compositionally biased region" description="Basic residues" evidence="1">
    <location>
        <begin position="13"/>
        <end position="22"/>
    </location>
</feature>
<evidence type="ECO:0000256" key="1">
    <source>
        <dbReference type="SAM" id="MobiDB-lite"/>
    </source>
</evidence>
<evidence type="ECO:0000313" key="2">
    <source>
        <dbReference type="EMBL" id="KAL3407391.1"/>
    </source>
</evidence>
<dbReference type="AlphaFoldDB" id="A0ABD2XPJ4"/>
<protein>
    <submittedName>
        <fullName evidence="2">Uncharacterized protein</fullName>
    </submittedName>
</protein>
<dbReference type="EMBL" id="JBJJXI010000009">
    <property type="protein sequence ID" value="KAL3407391.1"/>
    <property type="molecule type" value="Genomic_DNA"/>
</dbReference>
<proteinExistence type="predicted"/>
<evidence type="ECO:0000313" key="3">
    <source>
        <dbReference type="Proteomes" id="UP001627154"/>
    </source>
</evidence>
<feature type="region of interest" description="Disordered" evidence="1">
    <location>
        <begin position="1"/>
        <end position="75"/>
    </location>
</feature>
<keyword evidence="3" id="KW-1185">Reference proteome</keyword>
<sequence>MYDKQKQYLKNQQWKKKYKKKACGSVEPKSTKPIVNSKKEEEEEEDQADLVPKQVLPLNGWFPENDDSSTSSDDDFESLVTSLNLSKPKDSNTGKNWFDQELDNVQLNSQVFNLKLDVQSNQNIIAVPKQENIVKNEDKMKLKLDKVSNEDEDLDYLLSLKAPVQTVIAPVTTTKKLSQDRKLNSLGVAVSSKLWNISS</sequence>
<reference evidence="2 3" key="1">
    <citation type="journal article" date="2024" name="bioRxiv">
        <title>A reference genome for Trichogramma kaykai: A tiny desert-dwelling parasitoid wasp with competing sex-ratio distorters.</title>
        <authorList>
            <person name="Culotta J."/>
            <person name="Lindsey A.R."/>
        </authorList>
    </citation>
    <scope>NUCLEOTIDE SEQUENCE [LARGE SCALE GENOMIC DNA]</scope>
    <source>
        <strain evidence="2 3">KSX58</strain>
    </source>
</reference>